<proteinExistence type="predicted"/>
<organism evidence="1">
    <name type="scientific">Catovirus CTV1</name>
    <dbReference type="NCBI Taxonomy" id="1977631"/>
    <lineage>
        <taxon>Viruses</taxon>
        <taxon>Varidnaviria</taxon>
        <taxon>Bamfordvirae</taxon>
        <taxon>Nucleocytoviricota</taxon>
        <taxon>Megaviricetes</taxon>
        <taxon>Imitervirales</taxon>
        <taxon>Mimiviridae</taxon>
        <taxon>Klosneuvirinae</taxon>
        <taxon>Catovirus</taxon>
    </lineage>
</organism>
<protein>
    <submittedName>
        <fullName evidence="1">Uncharacterized protein</fullName>
    </submittedName>
</protein>
<name>A0A1V0S9K6_9VIRU</name>
<gene>
    <name evidence="1" type="ORF">Catovirus_1_433</name>
</gene>
<accession>A0A1V0S9K6</accession>
<dbReference type="EMBL" id="KY684083">
    <property type="protein sequence ID" value="ARF08383.1"/>
    <property type="molecule type" value="Genomic_DNA"/>
</dbReference>
<evidence type="ECO:0000313" key="1">
    <source>
        <dbReference type="EMBL" id="ARF08383.1"/>
    </source>
</evidence>
<reference evidence="1" key="1">
    <citation type="journal article" date="2017" name="Science">
        <title>Giant viruses with an expanded complement of translation system components.</title>
        <authorList>
            <person name="Schulz F."/>
            <person name="Yutin N."/>
            <person name="Ivanova N.N."/>
            <person name="Ortega D.R."/>
            <person name="Lee T.K."/>
            <person name="Vierheilig J."/>
            <person name="Daims H."/>
            <person name="Horn M."/>
            <person name="Wagner M."/>
            <person name="Jensen G.J."/>
            <person name="Kyrpides N.C."/>
            <person name="Koonin E.V."/>
            <person name="Woyke T."/>
        </authorList>
    </citation>
    <scope>NUCLEOTIDE SEQUENCE</scope>
    <source>
        <strain evidence="1">CTV1</strain>
    </source>
</reference>
<sequence length="75" mass="8593">MLQVIQTVATSELIISLPLTLPTAGIWLPISLANASHKYFKHLRQSDPKKYSQLFMTSVRKGMTWPIRIVDNIFH</sequence>